<sequence>MTRSGQVVVLSLGCLCAAVLTGCNNESPEAGRPNTAAPASTARAGLTESPSQSTPRLAAPVRPAAADGLTLAAGEAFINYYSELMNYASATGDAAPLLSESDAGCQRCKRFVSSVKKSNGANGLLAGDYRERIKEISAIAIGEGGHLGADMVVTVGQFTRRDASSASPVNSEAKTYFREIALSPRSGRWVMFEVRDQEQ</sequence>
<dbReference type="RefSeq" id="WP_344845654.1">
    <property type="nucleotide sequence ID" value="NZ_BAABAA010000008.1"/>
</dbReference>
<dbReference type="PROSITE" id="PS51257">
    <property type="entry name" value="PROKAR_LIPOPROTEIN"/>
    <property type="match status" value="1"/>
</dbReference>
<gene>
    <name evidence="3" type="ORF">GCM10022235_56880</name>
</gene>
<evidence type="ECO:0000256" key="1">
    <source>
        <dbReference type="SAM" id="MobiDB-lite"/>
    </source>
</evidence>
<feature type="region of interest" description="Disordered" evidence="1">
    <location>
        <begin position="27"/>
        <end position="60"/>
    </location>
</feature>
<dbReference type="InterPro" id="IPR046281">
    <property type="entry name" value="DUF6318"/>
</dbReference>
<protein>
    <recommendedName>
        <fullName evidence="2">DUF6318 domain-containing protein</fullName>
    </recommendedName>
</protein>
<name>A0ABP6YC62_9ACTN</name>
<feature type="domain" description="DUF6318" evidence="2">
    <location>
        <begin position="48"/>
        <end position="191"/>
    </location>
</feature>
<keyword evidence="4" id="KW-1185">Reference proteome</keyword>
<accession>A0ABP6YC62</accession>
<evidence type="ECO:0000259" key="2">
    <source>
        <dbReference type="Pfam" id="PF19843"/>
    </source>
</evidence>
<reference evidence="4" key="1">
    <citation type="journal article" date="2019" name="Int. J. Syst. Evol. Microbiol.">
        <title>The Global Catalogue of Microorganisms (GCM) 10K type strain sequencing project: providing services to taxonomists for standard genome sequencing and annotation.</title>
        <authorList>
            <consortium name="The Broad Institute Genomics Platform"/>
            <consortium name="The Broad Institute Genome Sequencing Center for Infectious Disease"/>
            <person name="Wu L."/>
            <person name="Ma J."/>
        </authorList>
    </citation>
    <scope>NUCLEOTIDE SEQUENCE [LARGE SCALE GENOMIC DNA]</scope>
    <source>
        <strain evidence="4">JCM 16928</strain>
    </source>
</reference>
<proteinExistence type="predicted"/>
<organism evidence="3 4">
    <name type="scientific">Kribbella ginsengisoli</name>
    <dbReference type="NCBI Taxonomy" id="363865"/>
    <lineage>
        <taxon>Bacteria</taxon>
        <taxon>Bacillati</taxon>
        <taxon>Actinomycetota</taxon>
        <taxon>Actinomycetes</taxon>
        <taxon>Propionibacteriales</taxon>
        <taxon>Kribbellaceae</taxon>
        <taxon>Kribbella</taxon>
    </lineage>
</organism>
<dbReference type="EMBL" id="BAABAA010000008">
    <property type="protein sequence ID" value="GAA3579391.1"/>
    <property type="molecule type" value="Genomic_DNA"/>
</dbReference>
<evidence type="ECO:0000313" key="4">
    <source>
        <dbReference type="Proteomes" id="UP001501222"/>
    </source>
</evidence>
<dbReference type="Pfam" id="PF19843">
    <property type="entry name" value="DUF6318"/>
    <property type="match status" value="1"/>
</dbReference>
<evidence type="ECO:0000313" key="3">
    <source>
        <dbReference type="EMBL" id="GAA3579391.1"/>
    </source>
</evidence>
<dbReference type="Proteomes" id="UP001501222">
    <property type="component" value="Unassembled WGS sequence"/>
</dbReference>
<comment type="caution">
    <text evidence="3">The sequence shown here is derived from an EMBL/GenBank/DDBJ whole genome shotgun (WGS) entry which is preliminary data.</text>
</comment>